<dbReference type="EMBL" id="BAABRN010000025">
    <property type="protein sequence ID" value="GAA5502559.1"/>
    <property type="molecule type" value="Genomic_DNA"/>
</dbReference>
<feature type="signal peptide" evidence="1">
    <location>
        <begin position="1"/>
        <end position="22"/>
    </location>
</feature>
<organism evidence="2 3">
    <name type="scientific">Deinococcus xinjiangensis</name>
    <dbReference type="NCBI Taxonomy" id="457454"/>
    <lineage>
        <taxon>Bacteria</taxon>
        <taxon>Thermotogati</taxon>
        <taxon>Deinococcota</taxon>
        <taxon>Deinococci</taxon>
        <taxon>Deinococcales</taxon>
        <taxon>Deinococcaceae</taxon>
        <taxon>Deinococcus</taxon>
    </lineage>
</organism>
<evidence type="ECO:0000313" key="3">
    <source>
        <dbReference type="Proteomes" id="UP001458946"/>
    </source>
</evidence>
<reference evidence="2 3" key="1">
    <citation type="submission" date="2024-02" db="EMBL/GenBank/DDBJ databases">
        <title>Deinococcus xinjiangensis NBRC 107630.</title>
        <authorList>
            <person name="Ichikawa N."/>
            <person name="Katano-Makiyama Y."/>
            <person name="Hidaka K."/>
        </authorList>
    </citation>
    <scope>NUCLEOTIDE SEQUENCE [LARGE SCALE GENOMIC DNA]</scope>
    <source>
        <strain evidence="2 3">NBRC 107630</strain>
    </source>
</reference>
<evidence type="ECO:0000313" key="2">
    <source>
        <dbReference type="EMBL" id="GAA5502559.1"/>
    </source>
</evidence>
<dbReference type="InterPro" id="IPR014468">
    <property type="entry name" value="UCP014979"/>
</dbReference>
<proteinExistence type="predicted"/>
<protein>
    <submittedName>
        <fullName evidence="2">Uncharacterized protein</fullName>
    </submittedName>
</protein>
<comment type="caution">
    <text evidence="2">The sequence shown here is derived from an EMBL/GenBank/DDBJ whole genome shotgun (WGS) entry which is preliminary data.</text>
</comment>
<dbReference type="Proteomes" id="UP001458946">
    <property type="component" value="Unassembled WGS sequence"/>
</dbReference>
<keyword evidence="1" id="KW-0732">Signal</keyword>
<gene>
    <name evidence="2" type="ORF">Dxin01_02303</name>
</gene>
<name>A0ABP9VBD3_9DEIO</name>
<keyword evidence="3" id="KW-1185">Reference proteome</keyword>
<sequence>MTNMKNILLLGTLSLGVAAAQAAPNPTQYLKLTATTSLVTTTTEGGKSVEKLSNAEGKGVLPGNVLELGQKAANISKFNVNKIQLNMPVPAAVTYQSQKCDSASATAQFSIDGKTYANPLKKTVTVTENGKTVTKEVTVEPSEYKFVRWTLPTIKAGETVNCAVRVKVK</sequence>
<accession>A0ABP9VBD3</accession>
<evidence type="ECO:0000256" key="1">
    <source>
        <dbReference type="SAM" id="SignalP"/>
    </source>
</evidence>
<feature type="chain" id="PRO_5047358871" evidence="1">
    <location>
        <begin position="23"/>
        <end position="169"/>
    </location>
</feature>
<dbReference type="PIRSF" id="PIRSF014979">
    <property type="entry name" value="UCP014979"/>
    <property type="match status" value="1"/>
</dbReference>
<dbReference type="RefSeq" id="WP_353542527.1">
    <property type="nucleotide sequence ID" value="NZ_BAABRN010000025.1"/>
</dbReference>